<accession>A0A7R9QG07</accession>
<dbReference type="EMBL" id="CAJPIZ010031354">
    <property type="protein sequence ID" value="CAG2120088.1"/>
    <property type="molecule type" value="Genomic_DNA"/>
</dbReference>
<dbReference type="EMBL" id="OC885929">
    <property type="protein sequence ID" value="CAD7644400.1"/>
    <property type="molecule type" value="Genomic_DNA"/>
</dbReference>
<proteinExistence type="predicted"/>
<dbReference type="Proteomes" id="UP000759131">
    <property type="component" value="Unassembled WGS sequence"/>
</dbReference>
<feature type="region of interest" description="Disordered" evidence="1">
    <location>
        <begin position="1"/>
        <end position="79"/>
    </location>
</feature>
<gene>
    <name evidence="2" type="ORF">OSB1V03_LOCUS20035</name>
</gene>
<feature type="compositionally biased region" description="Basic and acidic residues" evidence="1">
    <location>
        <begin position="53"/>
        <end position="79"/>
    </location>
</feature>
<evidence type="ECO:0000313" key="2">
    <source>
        <dbReference type="EMBL" id="CAD7644400.1"/>
    </source>
</evidence>
<feature type="compositionally biased region" description="Gly residues" evidence="1">
    <location>
        <begin position="1"/>
        <end position="10"/>
    </location>
</feature>
<evidence type="ECO:0000256" key="1">
    <source>
        <dbReference type="SAM" id="MobiDB-lite"/>
    </source>
</evidence>
<dbReference type="AlphaFoldDB" id="A0A7R9QG07"/>
<organism evidence="2">
    <name type="scientific">Medioppia subpectinata</name>
    <dbReference type="NCBI Taxonomy" id="1979941"/>
    <lineage>
        <taxon>Eukaryota</taxon>
        <taxon>Metazoa</taxon>
        <taxon>Ecdysozoa</taxon>
        <taxon>Arthropoda</taxon>
        <taxon>Chelicerata</taxon>
        <taxon>Arachnida</taxon>
        <taxon>Acari</taxon>
        <taxon>Acariformes</taxon>
        <taxon>Sarcoptiformes</taxon>
        <taxon>Oribatida</taxon>
        <taxon>Brachypylina</taxon>
        <taxon>Oppioidea</taxon>
        <taxon>Oppiidae</taxon>
        <taxon>Medioppia</taxon>
    </lineage>
</organism>
<sequence>MRGGGGGGGWSSDYSSNYGNSYGGGPVRGGGNYSQRGSGPYGGFVSELQSKSVRNETKERQKAIKMRASDRDQTEVIVK</sequence>
<protein>
    <submittedName>
        <fullName evidence="2">Uncharacterized protein</fullName>
    </submittedName>
</protein>
<evidence type="ECO:0000313" key="3">
    <source>
        <dbReference type="Proteomes" id="UP000759131"/>
    </source>
</evidence>
<feature type="compositionally biased region" description="Gly residues" evidence="1">
    <location>
        <begin position="21"/>
        <end position="32"/>
    </location>
</feature>
<name>A0A7R9QG07_9ACAR</name>
<keyword evidence="3" id="KW-1185">Reference proteome</keyword>
<feature type="compositionally biased region" description="Low complexity" evidence="1">
    <location>
        <begin position="11"/>
        <end position="20"/>
    </location>
</feature>
<reference evidence="2" key="1">
    <citation type="submission" date="2020-11" db="EMBL/GenBank/DDBJ databases">
        <authorList>
            <person name="Tran Van P."/>
        </authorList>
    </citation>
    <scope>NUCLEOTIDE SEQUENCE</scope>
</reference>